<dbReference type="AlphaFoldDB" id="A0AAV7ZS71"/>
<feature type="region of interest" description="Disordered" evidence="1">
    <location>
        <begin position="836"/>
        <end position="913"/>
    </location>
</feature>
<feature type="region of interest" description="Disordered" evidence="1">
    <location>
        <begin position="666"/>
        <end position="702"/>
    </location>
</feature>
<feature type="compositionally biased region" description="Low complexity" evidence="1">
    <location>
        <begin position="681"/>
        <end position="694"/>
    </location>
</feature>
<evidence type="ECO:0000313" key="3">
    <source>
        <dbReference type="Proteomes" id="UP001146793"/>
    </source>
</evidence>
<feature type="compositionally biased region" description="Basic and acidic residues" evidence="1">
    <location>
        <begin position="429"/>
        <end position="470"/>
    </location>
</feature>
<accession>A0AAV7ZS71</accession>
<protein>
    <submittedName>
        <fullName evidence="2">Fip1-like 1 protein</fullName>
    </submittedName>
</protein>
<evidence type="ECO:0000313" key="2">
    <source>
        <dbReference type="EMBL" id="KAJ3443497.1"/>
    </source>
</evidence>
<comment type="caution">
    <text evidence="2">The sequence shown here is derived from an EMBL/GenBank/DDBJ whole genome shotgun (WGS) entry which is preliminary data.</text>
</comment>
<gene>
    <name evidence="2" type="ORF">M0812_09340</name>
</gene>
<feature type="compositionally biased region" description="Basic and acidic residues" evidence="1">
    <location>
        <begin position="860"/>
        <end position="882"/>
    </location>
</feature>
<dbReference type="Proteomes" id="UP001146793">
    <property type="component" value="Unassembled WGS sequence"/>
</dbReference>
<feature type="compositionally biased region" description="Basic and acidic residues" evidence="1">
    <location>
        <begin position="956"/>
        <end position="965"/>
    </location>
</feature>
<evidence type="ECO:0000256" key="1">
    <source>
        <dbReference type="SAM" id="MobiDB-lite"/>
    </source>
</evidence>
<organism evidence="2 3">
    <name type="scientific">Anaeramoeba flamelloides</name>
    <dbReference type="NCBI Taxonomy" id="1746091"/>
    <lineage>
        <taxon>Eukaryota</taxon>
        <taxon>Metamonada</taxon>
        <taxon>Anaeramoebidae</taxon>
        <taxon>Anaeramoeba</taxon>
    </lineage>
</organism>
<feature type="compositionally biased region" description="Acidic residues" evidence="1">
    <location>
        <begin position="310"/>
        <end position="325"/>
    </location>
</feature>
<feature type="region of interest" description="Disordered" evidence="1">
    <location>
        <begin position="310"/>
        <end position="482"/>
    </location>
</feature>
<name>A0AAV7ZS71_9EUKA</name>
<feature type="compositionally biased region" description="Polar residues" evidence="1">
    <location>
        <begin position="362"/>
        <end position="384"/>
    </location>
</feature>
<sequence>MGNIETLPVVAKQYQNFKYGLLKNTKKAFCVCDETSTILDANDNFAKLFKTEKKSLISTKLISPNIDQKQYSLSSLDFIKMVSSLIKNVKGSQTYQCCFQRPNKEMFYASTQICLGNLNGKVVFRAIIKEISDPTLMRFDQFVREDEEGMSINMVDVHLNKIKNALFNSEIGGTQKERDLAYHLYCISQHSRLNQITNKSQPGKVFTVLILRKKNVQEVAHLTISREKLCIQTLREQKEIDDTNEIILQIHSNRKNLLKLEYPDDQLTLAFPSEFNRTQFINTLKFAFDPNYDPFFGEGAEMEGYDEIENEEKEKEIEEQEEEEEKQNVSLIKKAFSSKNPKSVSSKNQNMNLTKSLGGLLNSKTNVIENGNDNKKNVSNVQNENHSKKEDSLGIKKKNKNEEKENENEEIVSTKTEKEKTKTKGLKTNNKEITKGKGTEKENLKENENEKEKEREREREREKEKEKEKNLSNNQNENKNDITRIKKAHKFTHSGSGIISKMDFDSMIKNNNDFTQEFSVFVKKQLTNVLERGTIYLGGGVLRLKTKTTTENLKNAKEEIKVIQDDMWYRKVTIEFLKKQTLYYVTFNETETANEFLKYYQELIIDFDSDGQNNSLNSKDETLLEFLKTSGDSELPISNNNQTSETMSMFEFLTLSEGWELHNVNNANNSPKMPRRNSYQNNDSHNNKSLNNNNQLIKKPKIGGHRTEFNAKVYNGANEKKSGLTVKFLENKYLLLGKKKILIKKIIIHQQQSLPKVCQIEIIKNKRRRKTVNQYLKNESMDNKNINQTKELDLKKVPIDNKAKKKNNNKKLMISFLKIEEKKEFMKEFNYITENINNSNNRNKKSKNLVIKKKKIKRRRDQDKEKRGKNEDKKNEKNEEHSNKKKGTTFSGIFKRKESRRNAKLVSRNRTRSFSLGRSKRPIFENKNINSTTLIPNLISAQTVRNLYQNNNNNENKNENEKNKQEGNVNNNVRKENNNLSDSLIIEGEKIQEVQEIEEFTLKIFTYKQVWVTGKIQFLDNNEIVLITPEKELSSSQGNVFRLIQHPTRIKISKLKIDIFNFILKFNSSTERENFSTIFEKQYLSNKKLFEIMIFWSNIQNKEIKRLNAKIRIHHEELIINTMNKKKLIVPIVKDLKISLNPTRKALIKIDLPNAEFCVLSFSDPKELSIFVKILKKIMLIL</sequence>
<feature type="region of interest" description="Disordered" evidence="1">
    <location>
        <begin position="950"/>
        <end position="974"/>
    </location>
</feature>
<dbReference type="EMBL" id="JANTQA010000023">
    <property type="protein sequence ID" value="KAJ3443497.1"/>
    <property type="molecule type" value="Genomic_DNA"/>
</dbReference>
<feature type="compositionally biased region" description="Basic and acidic residues" evidence="1">
    <location>
        <begin position="385"/>
        <end position="394"/>
    </location>
</feature>
<dbReference type="Gene3D" id="3.30.450.20">
    <property type="entry name" value="PAS domain"/>
    <property type="match status" value="1"/>
</dbReference>
<proteinExistence type="predicted"/>
<feature type="compositionally biased region" description="Basic residues" evidence="1">
    <location>
        <begin position="842"/>
        <end position="859"/>
    </location>
</feature>
<reference evidence="2" key="1">
    <citation type="submission" date="2022-08" db="EMBL/GenBank/DDBJ databases">
        <title>Novel sulphate-reducing endosymbionts in the free-living metamonad Anaeramoeba.</title>
        <authorList>
            <person name="Jerlstrom-Hultqvist J."/>
            <person name="Cepicka I."/>
            <person name="Gallot-Lavallee L."/>
            <person name="Salas-Leiva D."/>
            <person name="Curtis B.A."/>
            <person name="Zahonova K."/>
            <person name="Pipaliya S."/>
            <person name="Dacks J."/>
            <person name="Roger A.J."/>
        </authorList>
    </citation>
    <scope>NUCLEOTIDE SEQUENCE</scope>
    <source>
        <strain evidence="2">Busselton2</strain>
    </source>
</reference>
<feature type="compositionally biased region" description="Basic residues" evidence="1">
    <location>
        <begin position="897"/>
        <end position="911"/>
    </location>
</feature>
<feature type="compositionally biased region" description="Low complexity" evidence="1">
    <location>
        <begin position="337"/>
        <end position="350"/>
    </location>
</feature>